<dbReference type="InterPro" id="IPR011004">
    <property type="entry name" value="Trimer_LpxA-like_sf"/>
</dbReference>
<evidence type="ECO:0000313" key="3">
    <source>
        <dbReference type="Proteomes" id="UP001243009"/>
    </source>
</evidence>
<name>A0ABT9EBD6_9PROT</name>
<dbReference type="EMBL" id="JAUTWS010000096">
    <property type="protein sequence ID" value="MDO9713514.1"/>
    <property type="molecule type" value="Genomic_DNA"/>
</dbReference>
<dbReference type="InterPro" id="IPR050179">
    <property type="entry name" value="Trans_hexapeptide_repeat"/>
</dbReference>
<reference evidence="2 3" key="1">
    <citation type="submission" date="2023-08" db="EMBL/GenBank/DDBJ databases">
        <title>The draft genome sequence of Paracraurococcus sp. LOR1-02.</title>
        <authorList>
            <person name="Kingkaew E."/>
            <person name="Tanasupawat S."/>
        </authorList>
    </citation>
    <scope>NUCLEOTIDE SEQUENCE [LARGE SCALE GENOMIC DNA]</scope>
    <source>
        <strain evidence="2 3">LOR1-02</strain>
    </source>
</reference>
<proteinExistence type="inferred from homology"/>
<dbReference type="InterPro" id="IPR001451">
    <property type="entry name" value="Hexapep"/>
</dbReference>
<dbReference type="PANTHER" id="PTHR43300">
    <property type="entry name" value="ACETYLTRANSFERASE"/>
    <property type="match status" value="1"/>
</dbReference>
<dbReference type="Proteomes" id="UP001243009">
    <property type="component" value="Unassembled WGS sequence"/>
</dbReference>
<evidence type="ECO:0000313" key="2">
    <source>
        <dbReference type="EMBL" id="MDO9713514.1"/>
    </source>
</evidence>
<dbReference type="PANTHER" id="PTHR43300:SF7">
    <property type="entry name" value="UDP-N-ACETYLBACILLOSAMINE N-ACETYLTRANSFERASE"/>
    <property type="match status" value="1"/>
</dbReference>
<dbReference type="Gene3D" id="2.160.10.10">
    <property type="entry name" value="Hexapeptide repeat proteins"/>
    <property type="match status" value="1"/>
</dbReference>
<sequence length="215" mass="22351">MTKKIVLFAIGSPLLVDVEESSHRAGLHVAAGVRNWPGPHHLPDGMCVLTPESLTPELLELPFLVPLFTPRHRRSAVRQAEVLGFRKALTLIDPSVARPRRLELGRGCYVNAGVTVGSACGFDSFVLINRGATIGHHARLGAFVSIGPGAVLAGQVTVGAGSTVCAGAIILPGVTVGEDAVVGAGTVVTRDVPDGSLMVGNPGRIVRRDPVLQAV</sequence>
<dbReference type="Pfam" id="PF00132">
    <property type="entry name" value="Hexapep"/>
    <property type="match status" value="1"/>
</dbReference>
<dbReference type="InterPro" id="IPR020019">
    <property type="entry name" value="AcTrfase_PglD-like"/>
</dbReference>
<evidence type="ECO:0000256" key="1">
    <source>
        <dbReference type="ARBA" id="ARBA00007274"/>
    </source>
</evidence>
<dbReference type="SUPFAM" id="SSF51161">
    <property type="entry name" value="Trimeric LpxA-like enzymes"/>
    <property type="match status" value="1"/>
</dbReference>
<comment type="similarity">
    <text evidence="1">Belongs to the transferase hexapeptide repeat family.</text>
</comment>
<accession>A0ABT9EBD6</accession>
<dbReference type="RefSeq" id="WP_305108371.1">
    <property type="nucleotide sequence ID" value="NZ_JAUTWS010000096.1"/>
</dbReference>
<protein>
    <submittedName>
        <fullName evidence="2">Acetyltransferase</fullName>
    </submittedName>
</protein>
<organism evidence="2 3">
    <name type="scientific">Paracraurococcus lichenis</name>
    <dbReference type="NCBI Taxonomy" id="3064888"/>
    <lineage>
        <taxon>Bacteria</taxon>
        <taxon>Pseudomonadati</taxon>
        <taxon>Pseudomonadota</taxon>
        <taxon>Alphaproteobacteria</taxon>
        <taxon>Acetobacterales</taxon>
        <taxon>Roseomonadaceae</taxon>
        <taxon>Paracraurococcus</taxon>
    </lineage>
</organism>
<gene>
    <name evidence="2" type="ORF">Q7A36_34640</name>
</gene>
<comment type="caution">
    <text evidence="2">The sequence shown here is derived from an EMBL/GenBank/DDBJ whole genome shotgun (WGS) entry which is preliminary data.</text>
</comment>
<keyword evidence="3" id="KW-1185">Reference proteome</keyword>
<dbReference type="CDD" id="cd03360">
    <property type="entry name" value="LbH_AT_putative"/>
    <property type="match status" value="1"/>
</dbReference>